<dbReference type="InterPro" id="IPR032675">
    <property type="entry name" value="LRR_dom_sf"/>
</dbReference>
<protein>
    <submittedName>
        <fullName evidence="1">Uncharacterized protein</fullName>
    </submittedName>
</protein>
<dbReference type="SUPFAM" id="SSF52058">
    <property type="entry name" value="L domain-like"/>
    <property type="match status" value="1"/>
</dbReference>
<name>A0A3G5A7Y9_9VIRU</name>
<dbReference type="EMBL" id="MK072388">
    <property type="protein sequence ID" value="AYV83400.1"/>
    <property type="molecule type" value="Genomic_DNA"/>
</dbReference>
<organism evidence="1">
    <name type="scientific">Hyperionvirus sp</name>
    <dbReference type="NCBI Taxonomy" id="2487770"/>
    <lineage>
        <taxon>Viruses</taxon>
        <taxon>Varidnaviria</taxon>
        <taxon>Bamfordvirae</taxon>
        <taxon>Nucleocytoviricota</taxon>
        <taxon>Megaviricetes</taxon>
        <taxon>Imitervirales</taxon>
        <taxon>Mimiviridae</taxon>
        <taxon>Klosneuvirinae</taxon>
    </lineage>
</organism>
<dbReference type="Gene3D" id="3.80.10.10">
    <property type="entry name" value="Ribonuclease Inhibitor"/>
    <property type="match status" value="1"/>
</dbReference>
<proteinExistence type="predicted"/>
<sequence length="221" mass="25232">MLIDPLKYLTNLTYLELQSIIGDVEISSLRLLETLIIKGTSPRLNFPSTPLDNLSHLEISSYAYKLNFPFLKNLTTLDMGSGWLCGNRERIELKYLKKLILREVRYCSYIDISGLNFLTSLDILNCAVDTFVRQGALFANDTLQSLSVSSFYWNLDDSSLAGVPNLKYFYLDTFSYGGSKMNSSCFKDLENLFRLEGRKHNLSKECIASLKKKGIMIRYIP</sequence>
<reference evidence="1" key="1">
    <citation type="submission" date="2018-10" db="EMBL/GenBank/DDBJ databases">
        <title>Hidden diversity of soil giant viruses.</title>
        <authorList>
            <person name="Schulz F."/>
            <person name="Alteio L."/>
            <person name="Goudeau D."/>
            <person name="Ryan E.M."/>
            <person name="Malmstrom R.R."/>
            <person name="Blanchard J."/>
            <person name="Woyke T."/>
        </authorList>
    </citation>
    <scope>NUCLEOTIDE SEQUENCE</scope>
    <source>
        <strain evidence="1">HYV1</strain>
    </source>
</reference>
<evidence type="ECO:0000313" key="1">
    <source>
        <dbReference type="EMBL" id="AYV83400.1"/>
    </source>
</evidence>
<gene>
    <name evidence="1" type="ORF">Hyperionvirus6_81</name>
</gene>
<accession>A0A3G5A7Y9</accession>